<keyword evidence="4" id="KW-0560">Oxidoreductase</keyword>
<dbReference type="GO" id="GO:0003995">
    <property type="term" value="F:acyl-CoA dehydrogenase activity"/>
    <property type="evidence" value="ECO:0007669"/>
    <property type="project" value="TreeGrafter"/>
</dbReference>
<gene>
    <name evidence="8" type="ORF">SERLADRAFT_470053</name>
</gene>
<evidence type="ECO:0000259" key="6">
    <source>
        <dbReference type="Pfam" id="PF02770"/>
    </source>
</evidence>
<dbReference type="InterPro" id="IPR006091">
    <property type="entry name" value="Acyl-CoA_Oxase/DH_mid-dom"/>
</dbReference>
<dbReference type="RefSeq" id="XP_007319509.1">
    <property type="nucleotide sequence ID" value="XM_007319447.1"/>
</dbReference>
<dbReference type="InterPro" id="IPR041504">
    <property type="entry name" value="AidB_N"/>
</dbReference>
<accession>F8NYS6</accession>
<comment type="cofactor">
    <cofactor evidence="4">
        <name>FAD</name>
        <dbReference type="ChEBI" id="CHEBI:57692"/>
    </cofactor>
</comment>
<evidence type="ECO:0000256" key="2">
    <source>
        <dbReference type="ARBA" id="ARBA00022630"/>
    </source>
</evidence>
<dbReference type="Proteomes" id="UP000008064">
    <property type="component" value="Unassembled WGS sequence"/>
</dbReference>
<dbReference type="SUPFAM" id="SSF56645">
    <property type="entry name" value="Acyl-CoA dehydrogenase NM domain-like"/>
    <property type="match status" value="1"/>
</dbReference>
<evidence type="ECO:0000256" key="4">
    <source>
        <dbReference type="RuleBase" id="RU362125"/>
    </source>
</evidence>
<dbReference type="Pfam" id="PF18158">
    <property type="entry name" value="AidB_N"/>
    <property type="match status" value="1"/>
</dbReference>
<dbReference type="KEGG" id="sla:SERLADRAFT_470053"/>
<evidence type="ECO:0000313" key="8">
    <source>
        <dbReference type="EMBL" id="EGO23747.1"/>
    </source>
</evidence>
<feature type="domain" description="Acyl-CoA oxidase/dehydrogenase middle" evidence="6">
    <location>
        <begin position="172"/>
        <end position="286"/>
    </location>
</feature>
<sequence length="591" mass="64891">MGVEEGFQPIPYLEGNPYTTDPALPGLLKRLLPPSVAAEVEPDLVRFGDEVITSIRAISERVAPPRLTQYNHWGQRVDVLETSEGWRDLKAVCFKEGMPGIFYERKYNEYSRLYGFAKIHLMAGDSHVIHCPMSMTDGCARVLELIGTPEMKRELLPRLISRDPSTAFTSGQWMTERPGGSDVSLTETTATPTEHAKGTMWPEFQLNGFKWFSSATDSNISVALARTGDTKDGSRSLSLFLVPLRLPLIRDISSPEPSPISNGIYVHRLKNKIGTHIVPTAELSLQSTKAYLLGELNQGVKNIIPVLNITRIYSGMSGIGGIRKCLAIATTYSQVRAIRSGTQVLKDNALHVAQLASISLTYRALTHLTYGTILMMGKVETGVASVEEQHLLRILTAVVKAFTAEKAAAAMEEAMTTLGGMGYMEEVGIGRSIRDALVEKIWEGTTAVLAMEIVRSAKNPTTFAAFGSWSLRVIDSVPDSLKVRLQHSLSILQAGIQQTLAVYKASTDMSPLVPRPALLLVGHTASSVFLLEHAVWSWNTKDTECETDVEVFRRWVVEGGLSGVMEEVRIAQEAVKSRIATNRSITYGSKL</sequence>
<dbReference type="SUPFAM" id="SSF47203">
    <property type="entry name" value="Acyl-CoA dehydrogenase C-terminal domain-like"/>
    <property type="match status" value="1"/>
</dbReference>
<dbReference type="Gene3D" id="1.20.140.10">
    <property type="entry name" value="Butyryl-CoA Dehydrogenase, subunit A, domain 3"/>
    <property type="match status" value="1"/>
</dbReference>
<comment type="similarity">
    <text evidence="1 4">Belongs to the acyl-CoA dehydrogenase family.</text>
</comment>
<dbReference type="Pfam" id="PF02770">
    <property type="entry name" value="Acyl-CoA_dh_M"/>
    <property type="match status" value="1"/>
</dbReference>
<dbReference type="GeneID" id="18819696"/>
<dbReference type="HOGENOM" id="CLU_016513_1_0_1"/>
<evidence type="ECO:0000259" key="5">
    <source>
        <dbReference type="Pfam" id="PF00441"/>
    </source>
</evidence>
<dbReference type="EMBL" id="GL945435">
    <property type="protein sequence ID" value="EGO23747.1"/>
    <property type="molecule type" value="Genomic_DNA"/>
</dbReference>
<proteinExistence type="inferred from homology"/>
<feature type="domain" description="Adaptive response protein AidB N-terminal" evidence="7">
    <location>
        <begin position="9"/>
        <end position="162"/>
    </location>
</feature>
<evidence type="ECO:0008006" key="9">
    <source>
        <dbReference type="Google" id="ProtNLM"/>
    </source>
</evidence>
<dbReference type="InterPro" id="IPR009075">
    <property type="entry name" value="AcylCo_DH/oxidase_C"/>
</dbReference>
<dbReference type="AlphaFoldDB" id="F8NYS6"/>
<protein>
    <recommendedName>
        <fullName evidence="9">Acyl-CoA dehydrogenase/oxidase C-terminal domain-containing protein</fullName>
    </recommendedName>
</protein>
<dbReference type="Gene3D" id="6.10.250.600">
    <property type="match status" value="1"/>
</dbReference>
<organism>
    <name type="scientific">Serpula lacrymans var. lacrymans (strain S7.9)</name>
    <name type="common">Dry rot fungus</name>
    <dbReference type="NCBI Taxonomy" id="578457"/>
    <lineage>
        <taxon>Eukaryota</taxon>
        <taxon>Fungi</taxon>
        <taxon>Dikarya</taxon>
        <taxon>Basidiomycota</taxon>
        <taxon>Agaricomycotina</taxon>
        <taxon>Agaricomycetes</taxon>
        <taxon>Agaricomycetidae</taxon>
        <taxon>Boletales</taxon>
        <taxon>Coniophorineae</taxon>
        <taxon>Serpulaceae</taxon>
        <taxon>Serpula</taxon>
    </lineage>
</organism>
<dbReference type="PANTHER" id="PTHR42707">
    <property type="entry name" value="ACYL-COA DEHYDROGENASE"/>
    <property type="match status" value="1"/>
</dbReference>
<reference evidence="8" key="1">
    <citation type="submission" date="2011-04" db="EMBL/GenBank/DDBJ databases">
        <title>Evolution of plant cell wall degrading machinery underlies the functional diversity of forest fungi.</title>
        <authorList>
            <consortium name="US DOE Joint Genome Institute (JGI-PGF)"/>
            <person name="Eastwood D.C."/>
            <person name="Floudas D."/>
            <person name="Binder M."/>
            <person name="Majcherczyk A."/>
            <person name="Schneider P."/>
            <person name="Aerts A."/>
            <person name="Asiegbu F.O."/>
            <person name="Baker S.E."/>
            <person name="Barry K."/>
            <person name="Bendiksby M."/>
            <person name="Blumentritt M."/>
            <person name="Coutinho P.M."/>
            <person name="Cullen D."/>
            <person name="Cullen D."/>
            <person name="Gathman A."/>
            <person name="Goodell B."/>
            <person name="Henrissat B."/>
            <person name="Ihrmark K."/>
            <person name="Kauserud H."/>
            <person name="Kohler A."/>
            <person name="LaButti K."/>
            <person name="Lapidus A."/>
            <person name="Lavin J.L."/>
            <person name="Lee Y.-H."/>
            <person name="Lindquist E."/>
            <person name="Lilly W."/>
            <person name="Lucas S."/>
            <person name="Morin E."/>
            <person name="Murat C."/>
            <person name="Oguiza J.A."/>
            <person name="Park J."/>
            <person name="Pisabarro A.G."/>
            <person name="Riley R."/>
            <person name="Rosling A."/>
            <person name="Salamov A."/>
            <person name="Schmidt O."/>
            <person name="Schmutz J."/>
            <person name="Skrede I."/>
            <person name="Stenlid J."/>
            <person name="Wiebenga A."/>
            <person name="Xie X."/>
            <person name="Kues U."/>
            <person name="Hibbett D.S."/>
            <person name="Hoffmeister D."/>
            <person name="Hogberg N."/>
            <person name="Martin F."/>
            <person name="Grigoriev I.V."/>
            <person name="Watkinson S.C."/>
        </authorList>
    </citation>
    <scope>NUCLEOTIDE SEQUENCE</scope>
    <source>
        <strain evidence="8">S7.9</strain>
    </source>
</reference>
<keyword evidence="3 4" id="KW-0274">FAD</keyword>
<dbReference type="InterPro" id="IPR052904">
    <property type="entry name" value="Acyl-CoA_dehydrogenase-like"/>
</dbReference>
<dbReference type="OrthoDB" id="10251155at2759"/>
<evidence type="ECO:0000259" key="7">
    <source>
        <dbReference type="Pfam" id="PF18158"/>
    </source>
</evidence>
<dbReference type="Gene3D" id="2.40.110.20">
    <property type="match status" value="1"/>
</dbReference>
<dbReference type="Pfam" id="PF00441">
    <property type="entry name" value="Acyl-CoA_dh_1"/>
    <property type="match status" value="1"/>
</dbReference>
<dbReference type="InterPro" id="IPR009100">
    <property type="entry name" value="AcylCoA_DH/oxidase_NM_dom_sf"/>
</dbReference>
<evidence type="ECO:0000256" key="3">
    <source>
        <dbReference type="ARBA" id="ARBA00022827"/>
    </source>
</evidence>
<feature type="domain" description="Acyl-CoA dehydrogenase/oxidase C-terminal" evidence="5">
    <location>
        <begin position="297"/>
        <end position="456"/>
    </location>
</feature>
<keyword evidence="2 4" id="KW-0285">Flavoprotein</keyword>
<evidence type="ECO:0000256" key="1">
    <source>
        <dbReference type="ARBA" id="ARBA00009347"/>
    </source>
</evidence>
<dbReference type="PANTHER" id="PTHR42707:SF2">
    <property type="entry name" value="ACD11 DEHYDROGENASE"/>
    <property type="match status" value="1"/>
</dbReference>
<name>F8NYS6_SERL9</name>
<dbReference type="InterPro" id="IPR036250">
    <property type="entry name" value="AcylCo_DH-like_C"/>
</dbReference>